<dbReference type="AlphaFoldDB" id="A0A8J3KP29"/>
<proteinExistence type="predicted"/>
<evidence type="ECO:0000313" key="2">
    <source>
        <dbReference type="Proteomes" id="UP000630887"/>
    </source>
</evidence>
<sequence length="89" mass="9618">MNVGHAELMHVAATFLRAHPEHVADLSAWLAWALPRGVDAAKAEATVVDEFCQVTGAGCAWLRSWRRTCRERLGISNAHPAAEGSSPAR</sequence>
<name>A0A8J3KP29_9ACTN</name>
<dbReference type="EMBL" id="BONI01000002">
    <property type="protein sequence ID" value="GIG03658.1"/>
    <property type="molecule type" value="Genomic_DNA"/>
</dbReference>
<keyword evidence="2" id="KW-1185">Reference proteome</keyword>
<protein>
    <submittedName>
        <fullName evidence="1">Uncharacterized protein</fullName>
    </submittedName>
</protein>
<organism evidence="1 2">
    <name type="scientific">Catellatospora coxensis</name>
    <dbReference type="NCBI Taxonomy" id="310354"/>
    <lineage>
        <taxon>Bacteria</taxon>
        <taxon>Bacillati</taxon>
        <taxon>Actinomycetota</taxon>
        <taxon>Actinomycetes</taxon>
        <taxon>Micromonosporales</taxon>
        <taxon>Micromonosporaceae</taxon>
        <taxon>Catellatospora</taxon>
    </lineage>
</organism>
<gene>
    <name evidence="1" type="ORF">Cco03nite_03580</name>
</gene>
<dbReference type="RefSeq" id="WP_203688129.1">
    <property type="nucleotide sequence ID" value="NZ_BAAALC010000001.1"/>
</dbReference>
<dbReference type="Proteomes" id="UP000630887">
    <property type="component" value="Unassembled WGS sequence"/>
</dbReference>
<accession>A0A8J3KP29</accession>
<comment type="caution">
    <text evidence="1">The sequence shown here is derived from an EMBL/GenBank/DDBJ whole genome shotgun (WGS) entry which is preliminary data.</text>
</comment>
<reference evidence="1 2" key="1">
    <citation type="submission" date="2021-01" db="EMBL/GenBank/DDBJ databases">
        <title>Whole genome shotgun sequence of Catellatospora coxensis NBRC 107359.</title>
        <authorList>
            <person name="Komaki H."/>
            <person name="Tamura T."/>
        </authorList>
    </citation>
    <scope>NUCLEOTIDE SEQUENCE [LARGE SCALE GENOMIC DNA]</scope>
    <source>
        <strain evidence="1 2">NBRC 107359</strain>
    </source>
</reference>
<evidence type="ECO:0000313" key="1">
    <source>
        <dbReference type="EMBL" id="GIG03658.1"/>
    </source>
</evidence>